<feature type="compositionally biased region" description="Polar residues" evidence="1">
    <location>
        <begin position="172"/>
        <end position="183"/>
    </location>
</feature>
<evidence type="ECO:0000313" key="4">
    <source>
        <dbReference type="Proteomes" id="UP000326912"/>
    </source>
</evidence>
<dbReference type="InterPro" id="IPR047140">
    <property type="entry name" value="LabA"/>
</dbReference>
<feature type="region of interest" description="Disordered" evidence="1">
    <location>
        <begin position="642"/>
        <end position="685"/>
    </location>
</feature>
<evidence type="ECO:0000259" key="2">
    <source>
        <dbReference type="Pfam" id="PF01936"/>
    </source>
</evidence>
<dbReference type="AlphaFoldDB" id="A0A5J4KM17"/>
<dbReference type="CDD" id="cd10911">
    <property type="entry name" value="PIN_LabA"/>
    <property type="match status" value="1"/>
</dbReference>
<dbReference type="Gene3D" id="3.40.50.1010">
    <property type="entry name" value="5'-nuclease"/>
    <property type="match status" value="1"/>
</dbReference>
<name>A0A5J4KM17_9CHLR</name>
<dbReference type="Proteomes" id="UP000326912">
    <property type="component" value="Unassembled WGS sequence"/>
</dbReference>
<proteinExistence type="predicted"/>
<dbReference type="PANTHER" id="PTHR35458:SF8">
    <property type="entry name" value="SLR0650 PROTEIN"/>
    <property type="match status" value="1"/>
</dbReference>
<feature type="compositionally biased region" description="Basic residues" evidence="1">
    <location>
        <begin position="564"/>
        <end position="573"/>
    </location>
</feature>
<sequence>MTTQHEHHEHSDVDASVVEHSSASENETMAASAAPEIDNTPAETNIQAESSSEEVADSADKQDEAVAETTSTSEQESVADGLASPEHVESTEVPFVSPSTQETTDNTDDSATVETSAVHGEPEGVHEEPEGEILSESEAVALTDTIPVEMSTNPANESTSNAEQGVEPVTPVTATEEGQTENAESVAEQKEEVTENIPEPQTPEFVAEQPVQSELEGAQPVQETLPEAAAVEEKTDGQELPIADTTFPYVEGSGLIDAAKAEEVRPFTDFIAEFRQAEAALQATLRDSQVEALSILSSVASNLVQEDNQSALVESPELSTGEADTAASQSEQPFVADQKSEEKSEAVRSEEEPKPVTRPVSPLLRPASRLRLPRHGFGRHAREEQQTPAAEETTTPVAKSDAPAEATPEAPAPRPARRYRFDRPAASTASSNVHTPSRPDALSRSTSAPSQPKAEEKPVVNNQRAEEQPANAVQTPEPQTTSHKKHNNTNGNNNVAQEAESTPVIHSTETHGRRRHSQKEQPAAVNEPVVETPAPVLEQTASSKEDVAPEDLPPLEYSELQKASSRRRRRHRSGSSNTGSHTTQSSAHVSDDAHVPPAPAPIAAPAPMPAPPARTPAAVDNSDNNQLYTIVSGYTVNQMNQGNDVTGPFMAPEPSPARGSVMSRDGRNTRAEARPSSTPSLYPSTRSADNGFSAAAMNQFGNVVSQALQTQTDRMVTEFRRISQAPTNVSVTLPPFPSTERVGVFVDVANLLYSARTLRMGVDFGKLLDFLRGNRRLIRAHAYCPTSPQAGDEQMFLQAVKGLGYRITTKNYKTFSSGAKKADLDLDLCMDVVRLVDGGAVDCIVLVSGDSDFMPMLDYCSDHGVRVEVAAFDEAMSATLRQSCDLFINLSMLEEIRV</sequence>
<feature type="compositionally biased region" description="Pro residues" evidence="1">
    <location>
        <begin position="596"/>
        <end position="614"/>
    </location>
</feature>
<feature type="compositionally biased region" description="Polar residues" evidence="1">
    <location>
        <begin position="97"/>
        <end position="115"/>
    </location>
</feature>
<feature type="region of interest" description="Disordered" evidence="1">
    <location>
        <begin position="150"/>
        <end position="220"/>
    </location>
</feature>
<feature type="compositionally biased region" description="Basic and acidic residues" evidence="1">
    <location>
        <begin position="1"/>
        <end position="13"/>
    </location>
</feature>
<feature type="compositionally biased region" description="Low complexity" evidence="1">
    <location>
        <begin position="574"/>
        <end position="586"/>
    </location>
</feature>
<dbReference type="GO" id="GO:0004540">
    <property type="term" value="F:RNA nuclease activity"/>
    <property type="evidence" value="ECO:0007669"/>
    <property type="project" value="InterPro"/>
</dbReference>
<dbReference type="EMBL" id="BKZW01000001">
    <property type="protein sequence ID" value="GER88172.1"/>
    <property type="molecule type" value="Genomic_DNA"/>
</dbReference>
<gene>
    <name evidence="3" type="ORF">KDW_23340</name>
</gene>
<reference evidence="3 4" key="1">
    <citation type="submission" date="2019-10" db="EMBL/GenBank/DDBJ databases">
        <title>Dictyobacter vulcani sp. nov., within the class Ktedonobacteria, isolated from soil of volcanic Mt. Zao.</title>
        <authorList>
            <person name="Zheng Y."/>
            <person name="Wang C.M."/>
            <person name="Sakai Y."/>
            <person name="Abe K."/>
            <person name="Yokota A."/>
            <person name="Yabe S."/>
        </authorList>
    </citation>
    <scope>NUCLEOTIDE SEQUENCE [LARGE SCALE GENOMIC DNA]</scope>
    <source>
        <strain evidence="3 4">W12</strain>
    </source>
</reference>
<dbReference type="Pfam" id="PF01936">
    <property type="entry name" value="NYN"/>
    <property type="match status" value="1"/>
</dbReference>
<accession>A0A5J4KM17</accession>
<feature type="compositionally biased region" description="Basic and acidic residues" evidence="1">
    <location>
        <begin position="338"/>
        <end position="355"/>
    </location>
</feature>
<feature type="compositionally biased region" description="Polar residues" evidence="1">
    <location>
        <begin position="495"/>
        <end position="507"/>
    </location>
</feature>
<comment type="caution">
    <text evidence="3">The sequence shown here is derived from an EMBL/GenBank/DDBJ whole genome shotgun (WGS) entry which is preliminary data.</text>
</comment>
<evidence type="ECO:0000313" key="3">
    <source>
        <dbReference type="EMBL" id="GER88172.1"/>
    </source>
</evidence>
<feature type="domain" description="NYN" evidence="2">
    <location>
        <begin position="741"/>
        <end position="890"/>
    </location>
</feature>
<keyword evidence="4" id="KW-1185">Reference proteome</keyword>
<feature type="compositionally biased region" description="Basic and acidic residues" evidence="1">
    <location>
        <begin position="664"/>
        <end position="673"/>
    </location>
</feature>
<dbReference type="PANTHER" id="PTHR35458">
    <property type="entry name" value="SLR0755 PROTEIN"/>
    <property type="match status" value="1"/>
</dbReference>
<feature type="compositionally biased region" description="Low complexity" evidence="1">
    <location>
        <begin position="358"/>
        <end position="370"/>
    </location>
</feature>
<protein>
    <recommendedName>
        <fullName evidence="2">NYN domain-containing protein</fullName>
    </recommendedName>
</protein>
<dbReference type="InterPro" id="IPR021139">
    <property type="entry name" value="NYN"/>
</dbReference>
<feature type="compositionally biased region" description="Polar residues" evidence="1">
    <location>
        <begin position="150"/>
        <end position="163"/>
    </location>
</feature>
<feature type="region of interest" description="Disordered" evidence="1">
    <location>
        <begin position="306"/>
        <end position="624"/>
    </location>
</feature>
<feature type="compositionally biased region" description="Polar residues" evidence="1">
    <location>
        <begin position="675"/>
        <end position="685"/>
    </location>
</feature>
<feature type="compositionally biased region" description="Polar residues" evidence="1">
    <location>
        <begin position="471"/>
        <end position="481"/>
    </location>
</feature>
<feature type="region of interest" description="Disordered" evidence="1">
    <location>
        <begin position="1"/>
        <end position="134"/>
    </location>
</feature>
<organism evidence="3 4">
    <name type="scientific">Dictyobacter vulcani</name>
    <dbReference type="NCBI Taxonomy" id="2607529"/>
    <lineage>
        <taxon>Bacteria</taxon>
        <taxon>Bacillati</taxon>
        <taxon>Chloroflexota</taxon>
        <taxon>Ktedonobacteria</taxon>
        <taxon>Ktedonobacterales</taxon>
        <taxon>Dictyobacteraceae</taxon>
        <taxon>Dictyobacter</taxon>
    </lineage>
</organism>
<dbReference type="RefSeq" id="WP_151756101.1">
    <property type="nucleotide sequence ID" value="NZ_BKZW01000001.1"/>
</dbReference>
<feature type="compositionally biased region" description="Low complexity" evidence="1">
    <location>
        <begin position="386"/>
        <end position="396"/>
    </location>
</feature>
<evidence type="ECO:0000256" key="1">
    <source>
        <dbReference type="SAM" id="MobiDB-lite"/>
    </source>
</evidence>
<feature type="compositionally biased region" description="Polar residues" evidence="1">
    <location>
        <begin position="19"/>
        <end position="29"/>
    </location>
</feature>